<gene>
    <name evidence="1" type="ORF">BJN41_11215</name>
</gene>
<protein>
    <submittedName>
        <fullName evidence="1">Uncharacterized protein</fullName>
    </submittedName>
</protein>
<dbReference type="AlphaFoldDB" id="A0A1E8DZW8"/>
<dbReference type="Proteomes" id="UP000186931">
    <property type="component" value="Unassembled WGS sequence"/>
</dbReference>
<organism evidence="1 2">
    <name type="scientific">Acinetobacter towneri</name>
    <dbReference type="NCBI Taxonomy" id="202956"/>
    <lineage>
        <taxon>Bacteria</taxon>
        <taxon>Pseudomonadati</taxon>
        <taxon>Pseudomonadota</taxon>
        <taxon>Gammaproteobacteria</taxon>
        <taxon>Moraxellales</taxon>
        <taxon>Moraxellaceae</taxon>
        <taxon>Acinetobacter</taxon>
    </lineage>
</organism>
<comment type="caution">
    <text evidence="1">The sequence shown here is derived from an EMBL/GenBank/DDBJ whole genome shotgun (WGS) entry which is preliminary data.</text>
</comment>
<proteinExistence type="predicted"/>
<evidence type="ECO:0000313" key="1">
    <source>
        <dbReference type="EMBL" id="OFE42962.1"/>
    </source>
</evidence>
<evidence type="ECO:0000313" key="2">
    <source>
        <dbReference type="Proteomes" id="UP000186931"/>
    </source>
</evidence>
<reference evidence="1 2" key="1">
    <citation type="submission" date="2016-10" db="EMBL/GenBank/DDBJ databases">
        <title>Genome of airborne Acinetobacter sp. 5-2Ac02 in the hospital environment: Species near to Acinetobacter towneri.</title>
        <authorList>
            <person name="Barbosa B."/>
            <person name="Fernandez-Garcia L."/>
            <person name="Gato E."/>
            <person name="Leao R."/>
            <person name="Albano R."/>
            <person name="Fernandez B."/>
            <person name="Fernandez-Cuenca F."/>
            <person name="Marques E."/>
            <person name="Tomas M."/>
        </authorList>
    </citation>
    <scope>NUCLEOTIDE SEQUENCE [LARGE SCALE GENOMIC DNA]</scope>
    <source>
        <strain evidence="1 2">5-2Ac02</strain>
    </source>
</reference>
<dbReference type="RefSeq" id="WP_070155072.1">
    <property type="nucleotide sequence ID" value="NZ_MKQS01000020.1"/>
</dbReference>
<sequence length="118" mass="13757">MSLDYTHKPNYFMFAQLFIRHLQNYFEKHPDAQNAIFDLRDIYELFRQDKASATINLDGIMNIADEYRLETLQGDQKLISRYAIDPQNNSLLVDFNREALDSLKQGKAILAPDATLQE</sequence>
<dbReference type="EMBL" id="MKQS01000020">
    <property type="protein sequence ID" value="OFE42962.1"/>
    <property type="molecule type" value="Genomic_DNA"/>
</dbReference>
<accession>A0A1E8DZW8</accession>
<dbReference type="eggNOG" id="ENOG502ZDMA">
    <property type="taxonomic scope" value="Bacteria"/>
</dbReference>
<name>A0A1E8DZW8_9GAMM</name>